<evidence type="ECO:0000313" key="3">
    <source>
        <dbReference type="EMBL" id="PYC80546.1"/>
    </source>
</evidence>
<dbReference type="InterPro" id="IPR027381">
    <property type="entry name" value="LytR/CpsA/Psr_C"/>
</dbReference>
<sequence>MKGKQFRITGTSYPRLGPPPKRGRKVMVVVGSLLALALIALGGVQVVDIFTGKAKHGAAQACASANPSGHAAAAGAGGKPLAAPSPGASGSAGAGASASASGSAAASPSALGSPLPGVTAAPSPQTVTVNVLNSTDKAGLAAHTADELKKRGFTVGKVGNAPSALQKKVPGSAVVVAGQSGAGAAALVGAQVAGASTMADQRTDTSVDFVIGDGYTALLDPTAAASALTEALKPSPAASALPGSC</sequence>
<reference evidence="3 4" key="1">
    <citation type="submission" date="2018-03" db="EMBL/GenBank/DDBJ databases">
        <title>Bioinformatic expansion and discovery of thiopeptide antibiotics.</title>
        <authorList>
            <person name="Schwalen C.J."/>
            <person name="Hudson G.A."/>
            <person name="Mitchell D.A."/>
        </authorList>
    </citation>
    <scope>NUCLEOTIDE SEQUENCE [LARGE SCALE GENOMIC DNA]</scope>
    <source>
        <strain evidence="3 4">ATCC 21389</strain>
    </source>
</reference>
<dbReference type="EMBL" id="PYBW01000039">
    <property type="protein sequence ID" value="PYC80546.1"/>
    <property type="molecule type" value="Genomic_DNA"/>
</dbReference>
<dbReference type="AlphaFoldDB" id="A0A2V4N7X7"/>
<feature type="domain" description="LytR/CpsA/Psr regulator C-terminal" evidence="2">
    <location>
        <begin position="126"/>
        <end position="215"/>
    </location>
</feature>
<proteinExistence type="predicted"/>
<keyword evidence="4" id="KW-1185">Reference proteome</keyword>
<feature type="region of interest" description="Disordered" evidence="1">
    <location>
        <begin position="67"/>
        <end position="119"/>
    </location>
</feature>
<evidence type="ECO:0000259" key="2">
    <source>
        <dbReference type="Pfam" id="PF13399"/>
    </source>
</evidence>
<feature type="region of interest" description="Disordered" evidence="1">
    <location>
        <begin position="1"/>
        <end position="21"/>
    </location>
</feature>
<dbReference type="Gene3D" id="3.30.70.2390">
    <property type="match status" value="1"/>
</dbReference>
<dbReference type="Proteomes" id="UP000248039">
    <property type="component" value="Unassembled WGS sequence"/>
</dbReference>
<evidence type="ECO:0000256" key="1">
    <source>
        <dbReference type="SAM" id="MobiDB-lite"/>
    </source>
</evidence>
<gene>
    <name evidence="3" type="ORF">C7C46_12735</name>
</gene>
<accession>A0A2V4N7X7</accession>
<organism evidence="3 4">
    <name type="scientific">Streptomyces tateyamensis</name>
    <dbReference type="NCBI Taxonomy" id="565073"/>
    <lineage>
        <taxon>Bacteria</taxon>
        <taxon>Bacillati</taxon>
        <taxon>Actinomycetota</taxon>
        <taxon>Actinomycetes</taxon>
        <taxon>Kitasatosporales</taxon>
        <taxon>Streptomycetaceae</taxon>
        <taxon>Streptomyces</taxon>
    </lineage>
</organism>
<comment type="caution">
    <text evidence="3">The sequence shown here is derived from an EMBL/GenBank/DDBJ whole genome shotgun (WGS) entry which is preliminary data.</text>
</comment>
<feature type="compositionally biased region" description="Low complexity" evidence="1">
    <location>
        <begin position="67"/>
        <end position="117"/>
    </location>
</feature>
<protein>
    <recommendedName>
        <fullName evidence="2">LytR/CpsA/Psr regulator C-terminal domain-containing protein</fullName>
    </recommendedName>
</protein>
<name>A0A2V4N7X7_9ACTN</name>
<dbReference type="Pfam" id="PF13399">
    <property type="entry name" value="LytR_C"/>
    <property type="match status" value="1"/>
</dbReference>
<evidence type="ECO:0000313" key="4">
    <source>
        <dbReference type="Proteomes" id="UP000248039"/>
    </source>
</evidence>